<evidence type="ECO:0000256" key="1">
    <source>
        <dbReference type="ARBA" id="ARBA00004651"/>
    </source>
</evidence>
<dbReference type="PROSITE" id="PS50893">
    <property type="entry name" value="ABC_TRANSPORTER_2"/>
    <property type="match status" value="1"/>
</dbReference>
<dbReference type="SUPFAM" id="SSF52540">
    <property type="entry name" value="P-loop containing nucleoside triphosphate hydrolases"/>
    <property type="match status" value="1"/>
</dbReference>
<dbReference type="KEGG" id="pmb:A9601_14091"/>
<evidence type="ECO:0000256" key="7">
    <source>
        <dbReference type="SAM" id="Phobius"/>
    </source>
</evidence>
<dbReference type="RefSeq" id="WP_011818830.1">
    <property type="nucleotide sequence ID" value="NC_008816.1"/>
</dbReference>
<gene>
    <name evidence="10" type="ordered locus">A9601_14091</name>
</gene>
<organism evidence="10 11">
    <name type="scientific">Prochlorococcus marinus (strain AS9601)</name>
    <dbReference type="NCBI Taxonomy" id="146891"/>
    <lineage>
        <taxon>Bacteria</taxon>
        <taxon>Bacillati</taxon>
        <taxon>Cyanobacteriota</taxon>
        <taxon>Cyanophyceae</taxon>
        <taxon>Synechococcales</taxon>
        <taxon>Prochlorococcaceae</taxon>
        <taxon>Prochlorococcus</taxon>
    </lineage>
</organism>
<dbReference type="Pfam" id="PF00005">
    <property type="entry name" value="ABC_tran"/>
    <property type="match status" value="1"/>
</dbReference>
<evidence type="ECO:0000313" key="11">
    <source>
        <dbReference type="Proteomes" id="UP000002590"/>
    </source>
</evidence>
<keyword evidence="4" id="KW-0067">ATP-binding</keyword>
<feature type="transmembrane region" description="Helical" evidence="7">
    <location>
        <begin position="165"/>
        <end position="186"/>
    </location>
</feature>
<dbReference type="GO" id="GO:0140359">
    <property type="term" value="F:ABC-type transporter activity"/>
    <property type="evidence" value="ECO:0007669"/>
    <property type="project" value="InterPro"/>
</dbReference>
<keyword evidence="3" id="KW-0547">Nucleotide-binding</keyword>
<evidence type="ECO:0000313" key="10">
    <source>
        <dbReference type="EMBL" id="ABM70693.1"/>
    </source>
</evidence>
<dbReference type="PANTHER" id="PTHR24221:SF654">
    <property type="entry name" value="ATP-BINDING CASSETTE SUB-FAMILY B MEMBER 6"/>
    <property type="match status" value="1"/>
</dbReference>
<feature type="domain" description="ABC transmembrane type-1" evidence="9">
    <location>
        <begin position="33"/>
        <end position="334"/>
    </location>
</feature>
<dbReference type="Gene3D" id="1.20.1560.10">
    <property type="entry name" value="ABC transporter type 1, transmembrane domain"/>
    <property type="match status" value="1"/>
</dbReference>
<evidence type="ECO:0000256" key="2">
    <source>
        <dbReference type="ARBA" id="ARBA00022692"/>
    </source>
</evidence>
<evidence type="ECO:0008006" key="12">
    <source>
        <dbReference type="Google" id="ProtNLM"/>
    </source>
</evidence>
<sequence length="599" mass="67638">MTTRNVENIDINLPNLIYALWKKLKEQRKMQIIFLFCFVLASAFSEVFSLGSVLPFLYVLINPIGLWNLTFFRNIFIFLGINNPNYLLLPMTVIFCLCIVFAAFFRLVTIWLNCRLSAAIGSDLSCEVFTRTIFQPYKYHLERNSSELIAAINIHIPQSIYSINLFFKLISNAIIASSIIIALLIINLKIALSLIIVFGFAYLLISIFIKNKLAANSLFAVNATQNQLSIIQESLGGIRDLIIDQNFNYYIKKFIKYDKPLRIRDLQNEFLGSFPKYALEALGMILIAVLGFLIKSLSPSTVNAIPLLGTIALGAQRLLPSLQQVFTSWSAIKAKQENLKKILDILDRQNYNKNFNLGYSEISFNKELRLSSISFKHLNQKKSIFENIHLTINKGECLGIIGTTGSGKSTFIDIVMGLLIGSQGYLKIDGLNLYSGKDSSRKIRAWMSKIAHVPQSIFLSDSTIAENIAFGIELNNIDYRKLKNAIEAAQLNDFIESLPNKYNTFVGERGVKLSGGQRQRIGIARAFYKNPQILILDEATSALDIRTERKIMEKVNCLSKDLTIIIIAHRHSTLKNCDRVIEINGGKIIKEGLPKDVLY</sequence>
<feature type="transmembrane region" description="Helical" evidence="7">
    <location>
        <begin position="192"/>
        <end position="209"/>
    </location>
</feature>
<dbReference type="PROSITE" id="PS50929">
    <property type="entry name" value="ABC_TM1F"/>
    <property type="match status" value="1"/>
</dbReference>
<dbReference type="GO" id="GO:0005524">
    <property type="term" value="F:ATP binding"/>
    <property type="evidence" value="ECO:0007669"/>
    <property type="project" value="UniProtKB-KW"/>
</dbReference>
<evidence type="ECO:0000256" key="3">
    <source>
        <dbReference type="ARBA" id="ARBA00022741"/>
    </source>
</evidence>
<dbReference type="STRING" id="146891.A9601_14091"/>
<feature type="transmembrane region" description="Helical" evidence="7">
    <location>
        <begin position="277"/>
        <end position="294"/>
    </location>
</feature>
<evidence type="ECO:0000256" key="5">
    <source>
        <dbReference type="ARBA" id="ARBA00022989"/>
    </source>
</evidence>
<keyword evidence="6 7" id="KW-0472">Membrane</keyword>
<dbReference type="GO" id="GO:0016887">
    <property type="term" value="F:ATP hydrolysis activity"/>
    <property type="evidence" value="ECO:0007669"/>
    <property type="project" value="InterPro"/>
</dbReference>
<dbReference type="SMART" id="SM00382">
    <property type="entry name" value="AAA"/>
    <property type="match status" value="1"/>
</dbReference>
<dbReference type="PROSITE" id="PS00211">
    <property type="entry name" value="ABC_TRANSPORTER_1"/>
    <property type="match status" value="1"/>
</dbReference>
<evidence type="ECO:0000256" key="4">
    <source>
        <dbReference type="ARBA" id="ARBA00022840"/>
    </source>
</evidence>
<dbReference type="Gene3D" id="3.40.50.300">
    <property type="entry name" value="P-loop containing nucleotide triphosphate hydrolases"/>
    <property type="match status" value="1"/>
</dbReference>
<protein>
    <recommendedName>
        <fullName evidence="12">ABC transporter ATP-binding protein</fullName>
    </recommendedName>
</protein>
<proteinExistence type="predicted"/>
<dbReference type="GO" id="GO:0005886">
    <property type="term" value="C:plasma membrane"/>
    <property type="evidence" value="ECO:0007669"/>
    <property type="project" value="UniProtKB-SubCell"/>
</dbReference>
<reference evidence="10 11" key="1">
    <citation type="journal article" date="2007" name="PLoS Genet.">
        <title>Patterns and implications of gene gain and loss in the evolution of Prochlorococcus.</title>
        <authorList>
            <person name="Kettler G.C."/>
            <person name="Martiny A.C."/>
            <person name="Huang K."/>
            <person name="Zucker J."/>
            <person name="Coleman M.L."/>
            <person name="Rodrigue S."/>
            <person name="Chen F."/>
            <person name="Lapidus A."/>
            <person name="Ferriera S."/>
            <person name="Johnson J."/>
            <person name="Steglich C."/>
            <person name="Church G.M."/>
            <person name="Richardson P."/>
            <person name="Chisholm S.W."/>
        </authorList>
    </citation>
    <scope>NUCLEOTIDE SEQUENCE [LARGE SCALE GENOMIC DNA]</scope>
    <source>
        <strain evidence="10 11">AS9601</strain>
    </source>
</reference>
<dbReference type="EMBL" id="CP000551">
    <property type="protein sequence ID" value="ABM70693.1"/>
    <property type="molecule type" value="Genomic_DNA"/>
</dbReference>
<feature type="transmembrane region" description="Helical" evidence="7">
    <location>
        <begin position="86"/>
        <end position="108"/>
    </location>
</feature>
<dbReference type="eggNOG" id="COG1132">
    <property type="taxonomic scope" value="Bacteria"/>
</dbReference>
<keyword evidence="2 7" id="KW-0812">Transmembrane</keyword>
<dbReference type="SUPFAM" id="SSF90123">
    <property type="entry name" value="ABC transporter transmembrane region"/>
    <property type="match status" value="1"/>
</dbReference>
<dbReference type="InterPro" id="IPR036640">
    <property type="entry name" value="ABC1_TM_sf"/>
</dbReference>
<evidence type="ECO:0000256" key="6">
    <source>
        <dbReference type="ARBA" id="ARBA00023136"/>
    </source>
</evidence>
<dbReference type="InterPro" id="IPR011527">
    <property type="entry name" value="ABC1_TM_dom"/>
</dbReference>
<keyword evidence="5 7" id="KW-1133">Transmembrane helix</keyword>
<evidence type="ECO:0000259" key="9">
    <source>
        <dbReference type="PROSITE" id="PS50929"/>
    </source>
</evidence>
<dbReference type="OrthoDB" id="9762790at2"/>
<dbReference type="AlphaFoldDB" id="A2BSD2"/>
<dbReference type="InterPro" id="IPR003439">
    <property type="entry name" value="ABC_transporter-like_ATP-bd"/>
</dbReference>
<feature type="transmembrane region" description="Helical" evidence="7">
    <location>
        <begin position="32"/>
        <end position="61"/>
    </location>
</feature>
<feature type="domain" description="ABC transporter" evidence="8">
    <location>
        <begin position="368"/>
        <end position="599"/>
    </location>
</feature>
<dbReference type="InterPro" id="IPR017871">
    <property type="entry name" value="ABC_transporter-like_CS"/>
</dbReference>
<name>A2BSD2_PROMS</name>
<dbReference type="PANTHER" id="PTHR24221">
    <property type="entry name" value="ATP-BINDING CASSETTE SUB-FAMILY B"/>
    <property type="match status" value="1"/>
</dbReference>
<dbReference type="InterPro" id="IPR027417">
    <property type="entry name" value="P-loop_NTPase"/>
</dbReference>
<dbReference type="HOGENOM" id="CLU_000604_84_3_3"/>
<dbReference type="GO" id="GO:0034040">
    <property type="term" value="F:ATPase-coupled lipid transmembrane transporter activity"/>
    <property type="evidence" value="ECO:0007669"/>
    <property type="project" value="TreeGrafter"/>
</dbReference>
<comment type="subcellular location">
    <subcellularLocation>
        <location evidence="1">Cell membrane</location>
        <topology evidence="1">Multi-pass membrane protein</topology>
    </subcellularLocation>
</comment>
<accession>A2BSD2</accession>
<dbReference type="InterPro" id="IPR003593">
    <property type="entry name" value="AAA+_ATPase"/>
</dbReference>
<evidence type="ECO:0000259" key="8">
    <source>
        <dbReference type="PROSITE" id="PS50893"/>
    </source>
</evidence>
<dbReference type="InterPro" id="IPR039421">
    <property type="entry name" value="Type_1_exporter"/>
</dbReference>
<dbReference type="Proteomes" id="UP000002590">
    <property type="component" value="Chromosome"/>
</dbReference>